<dbReference type="Proteomes" id="UP000828390">
    <property type="component" value="Unassembled WGS sequence"/>
</dbReference>
<sequence length="160" mass="17988">MVLRLTVNVLMRIVFLAWIIVVSHQLEIELVTKPENIVDGTNVTIRCLSSNNLEMDFTSRDQSTIKIGRCSVRSCYLYDDSLKGRYSIENTTGGALLTILSITNYTYGRYMCFETFNHSISESVIVSPGAVTGEACLNNINVLFIALFSLAFFMFIPHLI</sequence>
<feature type="transmembrane region" description="Helical" evidence="1">
    <location>
        <begin position="140"/>
        <end position="159"/>
    </location>
</feature>
<evidence type="ECO:0000313" key="3">
    <source>
        <dbReference type="Proteomes" id="UP000828390"/>
    </source>
</evidence>
<feature type="transmembrane region" description="Helical" evidence="1">
    <location>
        <begin position="7"/>
        <end position="26"/>
    </location>
</feature>
<gene>
    <name evidence="2" type="ORF">DPMN_039207</name>
</gene>
<keyword evidence="1" id="KW-1133">Transmembrane helix</keyword>
<dbReference type="InterPro" id="IPR036179">
    <property type="entry name" value="Ig-like_dom_sf"/>
</dbReference>
<evidence type="ECO:0000313" key="2">
    <source>
        <dbReference type="EMBL" id="KAH3875928.1"/>
    </source>
</evidence>
<dbReference type="EMBL" id="JAIWYP010000002">
    <property type="protein sequence ID" value="KAH3875928.1"/>
    <property type="molecule type" value="Genomic_DNA"/>
</dbReference>
<comment type="caution">
    <text evidence="2">The sequence shown here is derived from an EMBL/GenBank/DDBJ whole genome shotgun (WGS) entry which is preliminary data.</text>
</comment>
<proteinExistence type="predicted"/>
<dbReference type="SUPFAM" id="SSF48726">
    <property type="entry name" value="Immunoglobulin"/>
    <property type="match status" value="1"/>
</dbReference>
<keyword evidence="1" id="KW-0472">Membrane</keyword>
<keyword evidence="1" id="KW-0812">Transmembrane</keyword>
<dbReference type="AlphaFoldDB" id="A0A9D4MFL2"/>
<keyword evidence="3" id="KW-1185">Reference proteome</keyword>
<protein>
    <submittedName>
        <fullName evidence="2">Uncharacterized protein</fullName>
    </submittedName>
</protein>
<accession>A0A9D4MFL2</accession>
<organism evidence="2 3">
    <name type="scientific">Dreissena polymorpha</name>
    <name type="common">Zebra mussel</name>
    <name type="synonym">Mytilus polymorpha</name>
    <dbReference type="NCBI Taxonomy" id="45954"/>
    <lineage>
        <taxon>Eukaryota</taxon>
        <taxon>Metazoa</taxon>
        <taxon>Spiralia</taxon>
        <taxon>Lophotrochozoa</taxon>
        <taxon>Mollusca</taxon>
        <taxon>Bivalvia</taxon>
        <taxon>Autobranchia</taxon>
        <taxon>Heteroconchia</taxon>
        <taxon>Euheterodonta</taxon>
        <taxon>Imparidentia</taxon>
        <taxon>Neoheterodontei</taxon>
        <taxon>Myida</taxon>
        <taxon>Dreissenoidea</taxon>
        <taxon>Dreissenidae</taxon>
        <taxon>Dreissena</taxon>
    </lineage>
</organism>
<reference evidence="2" key="1">
    <citation type="journal article" date="2019" name="bioRxiv">
        <title>The Genome of the Zebra Mussel, Dreissena polymorpha: A Resource for Invasive Species Research.</title>
        <authorList>
            <person name="McCartney M.A."/>
            <person name="Auch B."/>
            <person name="Kono T."/>
            <person name="Mallez S."/>
            <person name="Zhang Y."/>
            <person name="Obille A."/>
            <person name="Becker A."/>
            <person name="Abrahante J.E."/>
            <person name="Garbe J."/>
            <person name="Badalamenti J.P."/>
            <person name="Herman A."/>
            <person name="Mangelson H."/>
            <person name="Liachko I."/>
            <person name="Sullivan S."/>
            <person name="Sone E.D."/>
            <person name="Koren S."/>
            <person name="Silverstein K.A.T."/>
            <person name="Beckman K.B."/>
            <person name="Gohl D.M."/>
        </authorList>
    </citation>
    <scope>NUCLEOTIDE SEQUENCE</scope>
    <source>
        <strain evidence="2">Duluth1</strain>
        <tissue evidence="2">Whole animal</tissue>
    </source>
</reference>
<name>A0A9D4MFL2_DREPO</name>
<evidence type="ECO:0000256" key="1">
    <source>
        <dbReference type="SAM" id="Phobius"/>
    </source>
</evidence>
<reference evidence="2" key="2">
    <citation type="submission" date="2020-11" db="EMBL/GenBank/DDBJ databases">
        <authorList>
            <person name="McCartney M.A."/>
            <person name="Auch B."/>
            <person name="Kono T."/>
            <person name="Mallez S."/>
            <person name="Becker A."/>
            <person name="Gohl D.M."/>
            <person name="Silverstein K.A.T."/>
            <person name="Koren S."/>
            <person name="Bechman K.B."/>
            <person name="Herman A."/>
            <person name="Abrahante J.E."/>
            <person name="Garbe J."/>
        </authorList>
    </citation>
    <scope>NUCLEOTIDE SEQUENCE</scope>
    <source>
        <strain evidence="2">Duluth1</strain>
        <tissue evidence="2">Whole animal</tissue>
    </source>
</reference>